<evidence type="ECO:0000313" key="1">
    <source>
        <dbReference type="EMBL" id="SUZ89233.1"/>
    </source>
</evidence>
<name>A0A381RJI1_9ZZZZ</name>
<protein>
    <submittedName>
        <fullName evidence="1">Uncharacterized protein</fullName>
    </submittedName>
</protein>
<dbReference type="EMBL" id="UINC01001810">
    <property type="protein sequence ID" value="SUZ89233.1"/>
    <property type="molecule type" value="Genomic_DNA"/>
</dbReference>
<sequence>MYNQKYLISQPNMTILSNNVPK</sequence>
<organism evidence="1">
    <name type="scientific">marine metagenome</name>
    <dbReference type="NCBI Taxonomy" id="408172"/>
    <lineage>
        <taxon>unclassified sequences</taxon>
        <taxon>metagenomes</taxon>
        <taxon>ecological metagenomes</taxon>
    </lineage>
</organism>
<gene>
    <name evidence="1" type="ORF">METZ01_LOCUS42087</name>
</gene>
<accession>A0A381RJI1</accession>
<dbReference type="AlphaFoldDB" id="A0A381RJI1"/>
<reference evidence="1" key="1">
    <citation type="submission" date="2018-05" db="EMBL/GenBank/DDBJ databases">
        <authorList>
            <person name="Lanie J.A."/>
            <person name="Ng W.-L."/>
            <person name="Kazmierczak K.M."/>
            <person name="Andrzejewski T.M."/>
            <person name="Davidsen T.M."/>
            <person name="Wayne K.J."/>
            <person name="Tettelin H."/>
            <person name="Glass J.I."/>
            <person name="Rusch D."/>
            <person name="Podicherti R."/>
            <person name="Tsui H.-C.T."/>
            <person name="Winkler M.E."/>
        </authorList>
    </citation>
    <scope>NUCLEOTIDE SEQUENCE</scope>
</reference>
<proteinExistence type="predicted"/>